<name>A0A0F9U425_9ZZZZ</name>
<dbReference type="InterPro" id="IPR013785">
    <property type="entry name" value="Aldolase_TIM"/>
</dbReference>
<organism evidence="2">
    <name type="scientific">marine sediment metagenome</name>
    <dbReference type="NCBI Taxonomy" id="412755"/>
    <lineage>
        <taxon>unclassified sequences</taxon>
        <taxon>metagenomes</taxon>
        <taxon>ecological metagenomes</taxon>
    </lineage>
</organism>
<sequence>MMTRNSLGLRGSSMWPDKTIIVAELSCNHRGSYDEAVALVEAAAKAGADAVKIQLYSPETMTLPMDTEPFQIHSGPWAGRTLWDLYSEARTPWSWAQPLQEVARVLGLEFIVSIYDPTALMFTEYMLDVWAYKIASFEITDLNLIRAVARTGKRVIISTGMATEDEILASLHPFTLLTGLDHVAVLHCVTAYPTPLHYMNLHMVHRQYQDRLHHVVRGLSDHSLSPMVPALAVAAGARIIEKHFTRSRANGAADATFSLEPDEFKEMVERVRETEVIMYGRVEAVDEAFYRRYRRSVHCVKDMTVGEVFTPENVRTLRGPAGMTDLAVVLGRTASRIIERGQVIQRGDIDD</sequence>
<proteinExistence type="predicted"/>
<protein>
    <recommendedName>
        <fullName evidence="1">SAF domain-containing protein</fullName>
    </recommendedName>
</protein>
<dbReference type="AlphaFoldDB" id="A0A0F9U425"/>
<dbReference type="InterPro" id="IPR013132">
    <property type="entry name" value="PseI/NeuA/B-like_N"/>
</dbReference>
<dbReference type="CDD" id="cd11615">
    <property type="entry name" value="SAF_NeuB_like"/>
    <property type="match status" value="1"/>
</dbReference>
<evidence type="ECO:0000259" key="1">
    <source>
        <dbReference type="SMART" id="SM00858"/>
    </source>
</evidence>
<dbReference type="InterPro" id="IPR057736">
    <property type="entry name" value="SAF_PseI/NeuA/NeuB"/>
</dbReference>
<dbReference type="Gene3D" id="3.90.1210.10">
    <property type="entry name" value="Antifreeze-like/N-acetylneuraminic acid synthase C-terminal domain"/>
    <property type="match status" value="1"/>
</dbReference>
<dbReference type="SMART" id="SM00858">
    <property type="entry name" value="SAF"/>
    <property type="match status" value="1"/>
</dbReference>
<dbReference type="InterPro" id="IPR036732">
    <property type="entry name" value="AFP_Neu5c_C_sf"/>
</dbReference>
<dbReference type="InterPro" id="IPR051690">
    <property type="entry name" value="PseI-like"/>
</dbReference>
<dbReference type="PANTHER" id="PTHR42966">
    <property type="entry name" value="N-ACETYLNEURAMINATE SYNTHASE"/>
    <property type="match status" value="1"/>
</dbReference>
<dbReference type="Pfam" id="PF03102">
    <property type="entry name" value="NeuB"/>
    <property type="match status" value="1"/>
</dbReference>
<dbReference type="GO" id="GO:0047444">
    <property type="term" value="F:N-acylneuraminate-9-phosphate synthase activity"/>
    <property type="evidence" value="ECO:0007669"/>
    <property type="project" value="TreeGrafter"/>
</dbReference>
<dbReference type="Gene3D" id="3.20.20.70">
    <property type="entry name" value="Aldolase class I"/>
    <property type="match status" value="1"/>
</dbReference>
<dbReference type="PANTHER" id="PTHR42966:SF2">
    <property type="entry name" value="PSEUDAMINIC ACID SYNTHASE"/>
    <property type="match status" value="1"/>
</dbReference>
<feature type="domain" description="SAF" evidence="1">
    <location>
        <begin position="294"/>
        <end position="350"/>
    </location>
</feature>
<dbReference type="Pfam" id="PF08666">
    <property type="entry name" value="SAF"/>
    <property type="match status" value="1"/>
</dbReference>
<dbReference type="EMBL" id="LAZR01000206">
    <property type="protein sequence ID" value="KKN82062.1"/>
    <property type="molecule type" value="Genomic_DNA"/>
</dbReference>
<reference evidence="2" key="1">
    <citation type="journal article" date="2015" name="Nature">
        <title>Complex archaea that bridge the gap between prokaryotes and eukaryotes.</title>
        <authorList>
            <person name="Spang A."/>
            <person name="Saw J.H."/>
            <person name="Jorgensen S.L."/>
            <person name="Zaremba-Niedzwiedzka K."/>
            <person name="Martijn J."/>
            <person name="Lind A.E."/>
            <person name="van Eijk R."/>
            <person name="Schleper C."/>
            <person name="Guy L."/>
            <person name="Ettema T.J."/>
        </authorList>
    </citation>
    <scope>NUCLEOTIDE SEQUENCE</scope>
</reference>
<accession>A0A0F9U425</accession>
<dbReference type="SUPFAM" id="SSF51569">
    <property type="entry name" value="Aldolase"/>
    <property type="match status" value="1"/>
</dbReference>
<dbReference type="SUPFAM" id="SSF51269">
    <property type="entry name" value="AFP III-like domain"/>
    <property type="match status" value="1"/>
</dbReference>
<comment type="caution">
    <text evidence="2">The sequence shown here is derived from an EMBL/GenBank/DDBJ whole genome shotgun (WGS) entry which is preliminary data.</text>
</comment>
<dbReference type="InterPro" id="IPR013974">
    <property type="entry name" value="SAF"/>
</dbReference>
<evidence type="ECO:0000313" key="2">
    <source>
        <dbReference type="EMBL" id="KKN82062.1"/>
    </source>
</evidence>
<gene>
    <name evidence="2" type="ORF">LCGC14_0313290</name>
</gene>
<dbReference type="GO" id="GO:0016051">
    <property type="term" value="P:carbohydrate biosynthetic process"/>
    <property type="evidence" value="ECO:0007669"/>
    <property type="project" value="InterPro"/>
</dbReference>